<keyword evidence="2" id="KW-1185">Reference proteome</keyword>
<reference evidence="2" key="1">
    <citation type="journal article" date="2019" name="Int. J. Syst. Evol. Microbiol.">
        <title>The Global Catalogue of Microorganisms (GCM) 10K type strain sequencing project: providing services to taxonomists for standard genome sequencing and annotation.</title>
        <authorList>
            <consortium name="The Broad Institute Genomics Platform"/>
            <consortium name="The Broad Institute Genome Sequencing Center for Infectious Disease"/>
            <person name="Wu L."/>
            <person name="Ma J."/>
        </authorList>
    </citation>
    <scope>NUCLEOTIDE SEQUENCE [LARGE SCALE GENOMIC DNA]</scope>
    <source>
        <strain evidence="2">CGMCC 1.15043</strain>
    </source>
</reference>
<evidence type="ECO:0008006" key="3">
    <source>
        <dbReference type="Google" id="ProtNLM"/>
    </source>
</evidence>
<dbReference type="Proteomes" id="UP000615455">
    <property type="component" value="Unassembled WGS sequence"/>
</dbReference>
<organism evidence="1 2">
    <name type="scientific">Paenibacillus marchantiophytorum</name>
    <dbReference type="NCBI Taxonomy" id="1619310"/>
    <lineage>
        <taxon>Bacteria</taxon>
        <taxon>Bacillati</taxon>
        <taxon>Bacillota</taxon>
        <taxon>Bacilli</taxon>
        <taxon>Bacillales</taxon>
        <taxon>Paenibacillaceae</taxon>
        <taxon>Paenibacillus</taxon>
    </lineage>
</organism>
<accession>A0ABQ1FIM5</accession>
<protein>
    <recommendedName>
        <fullName evidence="3">HNH endonuclease</fullName>
    </recommendedName>
</protein>
<comment type="caution">
    <text evidence="1">The sequence shown here is derived from an EMBL/GenBank/DDBJ whole genome shotgun (WGS) entry which is preliminary data.</text>
</comment>
<dbReference type="EMBL" id="BMHE01000075">
    <property type="protein sequence ID" value="GGA14299.1"/>
    <property type="molecule type" value="Genomic_DNA"/>
</dbReference>
<sequence>MYLRSSDPAMKRKCIFCDSSKSLSNEHIFPVWLLNEYGLTNEMFAGHYVNIDTFEPVNKSRTMNYNNFKNGLVCRECNNGWMSELESKAIPILKPIMSLAPDSLAILVGNQQLLSKWIYKTAYVLSYGANYRKIVPLAHGREFMMGSIPSGVSIDVGFINTLDYLVLQYHLTSKCNVVTARDKFSEYNSVSNEPYIITLKLNKLLVRVNL</sequence>
<proteinExistence type="predicted"/>
<evidence type="ECO:0000313" key="2">
    <source>
        <dbReference type="Proteomes" id="UP000615455"/>
    </source>
</evidence>
<evidence type="ECO:0000313" key="1">
    <source>
        <dbReference type="EMBL" id="GGA14299.1"/>
    </source>
</evidence>
<gene>
    <name evidence="1" type="ORF">GCM10008018_68970</name>
</gene>
<name>A0ABQ1FIM5_9BACL</name>